<name>A0ABW4J9T3_9LACO</name>
<evidence type="ECO:0000313" key="1">
    <source>
        <dbReference type="EMBL" id="MFD1673096.1"/>
    </source>
</evidence>
<dbReference type="Proteomes" id="UP001597267">
    <property type="component" value="Unassembled WGS sequence"/>
</dbReference>
<comment type="caution">
    <text evidence="1">The sequence shown here is derived from an EMBL/GenBank/DDBJ whole genome shotgun (WGS) entry which is preliminary data.</text>
</comment>
<dbReference type="RefSeq" id="WP_164507070.1">
    <property type="nucleotide sequence ID" value="NZ_JBHTOP010000029.1"/>
</dbReference>
<keyword evidence="2" id="KW-1185">Reference proteome</keyword>
<proteinExistence type="predicted"/>
<reference evidence="2" key="1">
    <citation type="journal article" date="2019" name="Int. J. Syst. Evol. Microbiol.">
        <title>The Global Catalogue of Microorganisms (GCM) 10K type strain sequencing project: providing services to taxonomists for standard genome sequencing and annotation.</title>
        <authorList>
            <consortium name="The Broad Institute Genomics Platform"/>
            <consortium name="The Broad Institute Genome Sequencing Center for Infectious Disease"/>
            <person name="Wu L."/>
            <person name="Ma J."/>
        </authorList>
    </citation>
    <scope>NUCLEOTIDE SEQUENCE [LARGE SCALE GENOMIC DNA]</scope>
    <source>
        <strain evidence="2">CCM 8896</strain>
    </source>
</reference>
<evidence type="ECO:0000313" key="2">
    <source>
        <dbReference type="Proteomes" id="UP001597267"/>
    </source>
</evidence>
<evidence type="ECO:0008006" key="3">
    <source>
        <dbReference type="Google" id="ProtNLM"/>
    </source>
</evidence>
<accession>A0ABW4J9T3</accession>
<dbReference type="EMBL" id="JBHTOP010000029">
    <property type="protein sequence ID" value="MFD1673096.1"/>
    <property type="molecule type" value="Genomic_DNA"/>
</dbReference>
<protein>
    <recommendedName>
        <fullName evidence="3">Bacteriocin</fullName>
    </recommendedName>
</protein>
<organism evidence="1 2">
    <name type="scientific">Agrilactobacillus yilanensis</name>
    <dbReference type="NCBI Taxonomy" id="2485997"/>
    <lineage>
        <taxon>Bacteria</taxon>
        <taxon>Bacillati</taxon>
        <taxon>Bacillota</taxon>
        <taxon>Bacilli</taxon>
        <taxon>Lactobacillales</taxon>
        <taxon>Lactobacillaceae</taxon>
        <taxon>Agrilactobacillus</taxon>
    </lineage>
</organism>
<sequence>MQKFQKLNEQEMKQLMGGYSSKDCLKDIGKGIGAGTVAGGGCLTGAVGRIWDQW</sequence>
<gene>
    <name evidence="1" type="ORF">ACFQ5M_13625</name>
</gene>